<evidence type="ECO:0000256" key="1">
    <source>
        <dbReference type="SAM" id="MobiDB-lite"/>
    </source>
</evidence>
<name>A0A9P7B9F0_RHOMI</name>
<reference evidence="2 3" key="1">
    <citation type="submission" date="2020-11" db="EMBL/GenBank/DDBJ databases">
        <title>Kefir isolates.</title>
        <authorList>
            <person name="Marcisauskas S."/>
            <person name="Kim Y."/>
            <person name="Blasche S."/>
        </authorList>
    </citation>
    <scope>NUCLEOTIDE SEQUENCE [LARGE SCALE GENOMIC DNA]</scope>
    <source>
        <strain evidence="2 3">KR</strain>
    </source>
</reference>
<sequence>MLEQMNHVANAPAELQQRGLAASSTGSHQRGDERPPPPAHGKRTNGTDEKENEGETGKPAANKKRRTSSGAATAGKRRGRVGKLQSFQEIPMDLLVEIRPAHAPQHVPRQQAHAANLCVTYASLVYDRNCHLCGRGRSVMVDYCLRVRWCKACRSNNLIEGSKLRAAMPHMHPDLLDACLYTYASRSGHNAPLNPYYCLAEAERVDEKLRAFEAAGDRAGLTTYVEARLLIAASSVDDGEEISEWVADVAAEKATTREEVADQREREIAQRLVDLGYDEDDCFFPGMDDVVRKGGPLTERAWQNMRAFVVKCVEYNQLIRIRTGEFNRMKCARLDLEPYYTGLANAHKGPETFPTFRTFCQLPSVRTLWVPEDAVVTPELWTNLQPALASDLEKADRHLRVRLARHIVWDLRRAGLDYDESLDDNLTRSSQTFASMYANLFHSRTFHDLPRDVGVDRDYRFASSDADVDDLAPDVSDAQLDHLLTRFASLQRCCSWGCRAVLPFPAIHYHTLSGACRDVRTESLPRLLLKQLDSLRLAAGLPDHVSSLDSLRALGPVFCCHNCRTSPVDSSSDEEDDDEEEEEDPPVAPRIDLPHLAFDDLLAHALKCHADEQESQPHAEMRLETVKYNELGQPE</sequence>
<organism evidence="2 3">
    <name type="scientific">Rhodotorula mucilaginosa</name>
    <name type="common">Yeast</name>
    <name type="synonym">Rhodotorula rubra</name>
    <dbReference type="NCBI Taxonomy" id="5537"/>
    <lineage>
        <taxon>Eukaryota</taxon>
        <taxon>Fungi</taxon>
        <taxon>Dikarya</taxon>
        <taxon>Basidiomycota</taxon>
        <taxon>Pucciniomycotina</taxon>
        <taxon>Microbotryomycetes</taxon>
        <taxon>Sporidiobolales</taxon>
        <taxon>Sporidiobolaceae</taxon>
        <taxon>Rhodotorula</taxon>
    </lineage>
</organism>
<dbReference type="AlphaFoldDB" id="A0A9P7B9F0"/>
<evidence type="ECO:0000313" key="2">
    <source>
        <dbReference type="EMBL" id="KAG0665419.1"/>
    </source>
</evidence>
<evidence type="ECO:0000313" key="3">
    <source>
        <dbReference type="Proteomes" id="UP000777482"/>
    </source>
</evidence>
<dbReference type="Proteomes" id="UP000777482">
    <property type="component" value="Unassembled WGS sequence"/>
</dbReference>
<proteinExistence type="predicted"/>
<dbReference type="OrthoDB" id="3248205at2759"/>
<feature type="region of interest" description="Disordered" evidence="1">
    <location>
        <begin position="566"/>
        <end position="592"/>
    </location>
</feature>
<accession>A0A9P7B9F0</accession>
<feature type="compositionally biased region" description="Basic and acidic residues" evidence="1">
    <location>
        <begin position="45"/>
        <end position="56"/>
    </location>
</feature>
<dbReference type="EMBL" id="PUHQ01000009">
    <property type="protein sequence ID" value="KAG0665419.1"/>
    <property type="molecule type" value="Genomic_DNA"/>
</dbReference>
<protein>
    <submittedName>
        <fullName evidence="2">Uncharacterized protein</fullName>
    </submittedName>
</protein>
<comment type="caution">
    <text evidence="2">The sequence shown here is derived from an EMBL/GenBank/DDBJ whole genome shotgun (WGS) entry which is preliminary data.</text>
</comment>
<feature type="region of interest" description="Disordered" evidence="1">
    <location>
        <begin position="609"/>
        <end position="635"/>
    </location>
</feature>
<feature type="compositionally biased region" description="Acidic residues" evidence="1">
    <location>
        <begin position="571"/>
        <end position="585"/>
    </location>
</feature>
<keyword evidence="3" id="KW-1185">Reference proteome</keyword>
<feature type="region of interest" description="Disordered" evidence="1">
    <location>
        <begin position="1"/>
        <end position="83"/>
    </location>
</feature>
<gene>
    <name evidence="2" type="ORF">C6P46_006866</name>
</gene>
<feature type="compositionally biased region" description="Basic and acidic residues" evidence="1">
    <location>
        <begin position="609"/>
        <end position="627"/>
    </location>
</feature>